<dbReference type="GO" id="GO:0032259">
    <property type="term" value="P:methylation"/>
    <property type="evidence" value="ECO:0007669"/>
    <property type="project" value="UniProtKB-KW"/>
</dbReference>
<reference evidence="1" key="2">
    <citation type="submission" date="2024-06" db="EMBL/GenBank/DDBJ databases">
        <authorList>
            <person name="Plum-Jensen L.E."/>
            <person name="Schramm A."/>
            <person name="Marshall I.P.G."/>
        </authorList>
    </citation>
    <scope>NUCLEOTIDE SEQUENCE</scope>
    <source>
        <strain evidence="1">Rat1</strain>
    </source>
</reference>
<dbReference type="EMBL" id="CP159373">
    <property type="protein sequence ID" value="XCN73753.1"/>
    <property type="molecule type" value="Genomic_DNA"/>
</dbReference>
<proteinExistence type="predicted"/>
<dbReference type="KEGG" id="eaj:Q3M24_03075"/>
<gene>
    <name evidence="1" type="ORF">Q3M24_03075</name>
</gene>
<dbReference type="EC" id="2.1.1.-" evidence="1"/>
<dbReference type="Gene3D" id="3.40.50.150">
    <property type="entry name" value="Vaccinia Virus protein VP39"/>
    <property type="match status" value="1"/>
</dbReference>
<reference evidence="1" key="1">
    <citation type="journal article" date="2024" name="Syst. Appl. Microbiol.">
        <title>First single-strain enrichments of Electrothrix cable bacteria, description of E. aestuarii sp. nov. and E. rattekaaiensis sp. nov., and proposal of a cable bacteria taxonomy following the rules of the SeqCode.</title>
        <authorList>
            <person name="Plum-Jensen L.E."/>
            <person name="Schramm A."/>
            <person name="Marshall I.P.G."/>
        </authorList>
    </citation>
    <scope>NUCLEOTIDE SEQUENCE</scope>
    <source>
        <strain evidence="1">Rat1</strain>
    </source>
</reference>
<dbReference type="Pfam" id="PF13578">
    <property type="entry name" value="Methyltransf_24"/>
    <property type="match status" value="1"/>
</dbReference>
<keyword evidence="1" id="KW-0808">Transferase</keyword>
<accession>A0AAU8LXX4</accession>
<organism evidence="1">
    <name type="scientific">Candidatus Electrothrix aestuarii</name>
    <dbReference type="NCBI Taxonomy" id="3062594"/>
    <lineage>
        <taxon>Bacteria</taxon>
        <taxon>Pseudomonadati</taxon>
        <taxon>Thermodesulfobacteriota</taxon>
        <taxon>Desulfobulbia</taxon>
        <taxon>Desulfobulbales</taxon>
        <taxon>Desulfobulbaceae</taxon>
        <taxon>Candidatus Electrothrix</taxon>
    </lineage>
</organism>
<dbReference type="InterPro" id="IPR029063">
    <property type="entry name" value="SAM-dependent_MTases_sf"/>
</dbReference>
<sequence>MPDYQNVLAQINALPADWHGSGPLSDAVLKRIAEYCDQIAPIHYSMETGAGKSTLFFSQISEHHLAFALDVGKSLTKVRESGLFRQESTELINGPTQQTVPAFTFTKPLQVALIDGPHGYPFPELEYYYIYPHLAENALLILDDTNIPSIKRMAEILSADDMFECIEVLGKTTFFRRTEAPVFDPLADGWWDQGYNRAFLNKSNRLNSLKAKIPSSLFKLIPESLKLSVQKYL</sequence>
<name>A0AAU8LXX4_9BACT</name>
<dbReference type="GO" id="GO:0008168">
    <property type="term" value="F:methyltransferase activity"/>
    <property type="evidence" value="ECO:0007669"/>
    <property type="project" value="UniProtKB-KW"/>
</dbReference>
<protein>
    <submittedName>
        <fullName evidence="1">Class I SAM-dependent methyltransferase</fullName>
        <ecNumber evidence="1">2.1.1.-</ecNumber>
    </submittedName>
</protein>
<evidence type="ECO:0000313" key="1">
    <source>
        <dbReference type="EMBL" id="XCN73753.1"/>
    </source>
</evidence>
<keyword evidence="1" id="KW-0489">Methyltransferase</keyword>
<dbReference type="AlphaFoldDB" id="A0AAU8LXX4"/>